<keyword evidence="5" id="KW-0325">Glycoprotein</keyword>
<dbReference type="InterPro" id="IPR051487">
    <property type="entry name" value="Ser/Thr_Proteases_Immune/Dev"/>
</dbReference>
<accession>A0AAU9UP70</accession>
<dbReference type="PRINTS" id="PR00722">
    <property type="entry name" value="CHYMOTRYPSIN"/>
</dbReference>
<name>A0AAU9UP70_EUPED</name>
<dbReference type="GO" id="GO:0005576">
    <property type="term" value="C:extracellular region"/>
    <property type="evidence" value="ECO:0007669"/>
    <property type="project" value="UniProtKB-SubCell"/>
</dbReference>
<protein>
    <recommendedName>
        <fullName evidence="7">Peptidase S1 domain-containing protein</fullName>
    </recommendedName>
</protein>
<evidence type="ECO:0000256" key="3">
    <source>
        <dbReference type="ARBA" id="ARBA00022729"/>
    </source>
</evidence>
<dbReference type="InterPro" id="IPR001254">
    <property type="entry name" value="Trypsin_dom"/>
</dbReference>
<dbReference type="AlphaFoldDB" id="A0AAU9UP70"/>
<evidence type="ECO:0000256" key="2">
    <source>
        <dbReference type="ARBA" id="ARBA00022525"/>
    </source>
</evidence>
<dbReference type="GO" id="GO:0004252">
    <property type="term" value="F:serine-type endopeptidase activity"/>
    <property type="evidence" value="ECO:0007669"/>
    <property type="project" value="InterPro"/>
</dbReference>
<dbReference type="EMBL" id="CAKOGL010000023">
    <property type="protein sequence ID" value="CAH2100977.1"/>
    <property type="molecule type" value="Genomic_DNA"/>
</dbReference>
<dbReference type="InterPro" id="IPR043504">
    <property type="entry name" value="Peptidase_S1_PA_chymotrypsin"/>
</dbReference>
<sequence>MHYQFHDIKFQAAVGCHIENRKDDADIAWVGGGSLISDKIILTAAHVLWSPDYGRIRYALLGTLNKKDNTGLLLNVINTLQHKLYNRKLNNKMYDIALLTLHERVKFNEFVRPICLPVSDRKINSELIIAGWGEINNKAESSEKLLTGNIMENNVSCSNRLKNNFDPKTMICAQGVYERKDSCKGDSGGPLMAIMTNLCCSYSIEGIVSFGQGRCGDNPVGVYTRVTAYLDWIVQNAWPDEWKKFNKKI</sequence>
<comment type="subcellular location">
    <subcellularLocation>
        <location evidence="1">Secreted</location>
    </subcellularLocation>
</comment>
<dbReference type="PANTHER" id="PTHR24256">
    <property type="entry name" value="TRYPTASE-RELATED"/>
    <property type="match status" value="1"/>
</dbReference>
<evidence type="ECO:0000313" key="9">
    <source>
        <dbReference type="Proteomes" id="UP001153954"/>
    </source>
</evidence>
<dbReference type="InterPro" id="IPR033116">
    <property type="entry name" value="TRYPSIN_SER"/>
</dbReference>
<dbReference type="Gene3D" id="2.40.10.10">
    <property type="entry name" value="Trypsin-like serine proteases"/>
    <property type="match status" value="1"/>
</dbReference>
<evidence type="ECO:0000256" key="5">
    <source>
        <dbReference type="ARBA" id="ARBA00023180"/>
    </source>
</evidence>
<evidence type="ECO:0000313" key="8">
    <source>
        <dbReference type="EMBL" id="CAH2100977.1"/>
    </source>
</evidence>
<dbReference type="SUPFAM" id="SSF50494">
    <property type="entry name" value="Trypsin-like serine proteases"/>
    <property type="match status" value="1"/>
</dbReference>
<dbReference type="InterPro" id="IPR009003">
    <property type="entry name" value="Peptidase_S1_PA"/>
</dbReference>
<keyword evidence="3" id="KW-0732">Signal</keyword>
<evidence type="ECO:0000256" key="1">
    <source>
        <dbReference type="ARBA" id="ARBA00004613"/>
    </source>
</evidence>
<comment type="caution">
    <text evidence="8">The sequence shown here is derived from an EMBL/GenBank/DDBJ whole genome shotgun (WGS) entry which is preliminary data.</text>
</comment>
<dbReference type="Pfam" id="PF00089">
    <property type="entry name" value="Trypsin"/>
    <property type="match status" value="1"/>
</dbReference>
<evidence type="ECO:0000256" key="4">
    <source>
        <dbReference type="ARBA" id="ARBA00023157"/>
    </source>
</evidence>
<evidence type="ECO:0000259" key="7">
    <source>
        <dbReference type="PROSITE" id="PS50240"/>
    </source>
</evidence>
<keyword evidence="9" id="KW-1185">Reference proteome</keyword>
<proteinExistence type="inferred from homology"/>
<evidence type="ECO:0000256" key="6">
    <source>
        <dbReference type="ARBA" id="ARBA00024195"/>
    </source>
</evidence>
<dbReference type="PROSITE" id="PS50240">
    <property type="entry name" value="TRYPSIN_DOM"/>
    <property type="match status" value="1"/>
</dbReference>
<organism evidence="8 9">
    <name type="scientific">Euphydryas editha</name>
    <name type="common">Edith's checkerspot</name>
    <dbReference type="NCBI Taxonomy" id="104508"/>
    <lineage>
        <taxon>Eukaryota</taxon>
        <taxon>Metazoa</taxon>
        <taxon>Ecdysozoa</taxon>
        <taxon>Arthropoda</taxon>
        <taxon>Hexapoda</taxon>
        <taxon>Insecta</taxon>
        <taxon>Pterygota</taxon>
        <taxon>Neoptera</taxon>
        <taxon>Endopterygota</taxon>
        <taxon>Lepidoptera</taxon>
        <taxon>Glossata</taxon>
        <taxon>Ditrysia</taxon>
        <taxon>Papilionoidea</taxon>
        <taxon>Nymphalidae</taxon>
        <taxon>Nymphalinae</taxon>
        <taxon>Euphydryas</taxon>
    </lineage>
</organism>
<dbReference type="CDD" id="cd00190">
    <property type="entry name" value="Tryp_SPc"/>
    <property type="match status" value="1"/>
</dbReference>
<dbReference type="SMART" id="SM00020">
    <property type="entry name" value="Tryp_SPc"/>
    <property type="match status" value="1"/>
</dbReference>
<dbReference type="Proteomes" id="UP001153954">
    <property type="component" value="Unassembled WGS sequence"/>
</dbReference>
<gene>
    <name evidence="8" type="ORF">EEDITHA_LOCUS15780</name>
</gene>
<feature type="domain" description="Peptidase S1" evidence="7">
    <location>
        <begin position="32"/>
        <end position="238"/>
    </location>
</feature>
<reference evidence="8" key="1">
    <citation type="submission" date="2022-03" db="EMBL/GenBank/DDBJ databases">
        <authorList>
            <person name="Tunstrom K."/>
        </authorList>
    </citation>
    <scope>NUCLEOTIDE SEQUENCE</scope>
</reference>
<keyword evidence="2" id="KW-0964">Secreted</keyword>
<comment type="similarity">
    <text evidence="6">Belongs to the peptidase S1 family. CLIP subfamily.</text>
</comment>
<keyword evidence="4" id="KW-1015">Disulfide bond</keyword>
<dbReference type="InterPro" id="IPR001314">
    <property type="entry name" value="Peptidase_S1A"/>
</dbReference>
<dbReference type="PROSITE" id="PS00135">
    <property type="entry name" value="TRYPSIN_SER"/>
    <property type="match status" value="1"/>
</dbReference>
<dbReference type="FunFam" id="2.40.10.10:FF:000054">
    <property type="entry name" value="Complement C1r subcomponent"/>
    <property type="match status" value="1"/>
</dbReference>
<dbReference type="GO" id="GO:0006508">
    <property type="term" value="P:proteolysis"/>
    <property type="evidence" value="ECO:0007669"/>
    <property type="project" value="InterPro"/>
</dbReference>